<gene>
    <name evidence="2" type="ORF">DBV15_10912</name>
</gene>
<dbReference type="Proteomes" id="UP000310200">
    <property type="component" value="Unassembled WGS sequence"/>
</dbReference>
<name>A0A4S2KR44_9HYME</name>
<evidence type="ECO:0000313" key="3">
    <source>
        <dbReference type="Proteomes" id="UP000310200"/>
    </source>
</evidence>
<dbReference type="EMBL" id="QBLH01001430">
    <property type="protein sequence ID" value="TGZ51896.1"/>
    <property type="molecule type" value="Genomic_DNA"/>
</dbReference>
<protein>
    <submittedName>
        <fullName evidence="2">Uncharacterized protein</fullName>
    </submittedName>
</protein>
<organism evidence="2 3">
    <name type="scientific">Temnothorax longispinosus</name>
    <dbReference type="NCBI Taxonomy" id="300112"/>
    <lineage>
        <taxon>Eukaryota</taxon>
        <taxon>Metazoa</taxon>
        <taxon>Ecdysozoa</taxon>
        <taxon>Arthropoda</taxon>
        <taxon>Hexapoda</taxon>
        <taxon>Insecta</taxon>
        <taxon>Pterygota</taxon>
        <taxon>Neoptera</taxon>
        <taxon>Endopterygota</taxon>
        <taxon>Hymenoptera</taxon>
        <taxon>Apocrita</taxon>
        <taxon>Aculeata</taxon>
        <taxon>Formicoidea</taxon>
        <taxon>Formicidae</taxon>
        <taxon>Myrmicinae</taxon>
        <taxon>Temnothorax</taxon>
    </lineage>
</organism>
<sequence length="367" mass="41528">MRVFCLSAEVERKKRGTEEKRETAYGISHRHRARTLRVSLNDTLSASRAICRGMTTRVRAPPCRVVKELVTVALLLVQHEVYRVPRCVALRRVASHGHEGRICEAGGGRSERMNYEECEWLDQARLKRSAPLVASRQRQRASVRRSLPKSAALRGRQRKREIEAICDERDRENSRFDLACGAHECLSGAGRAGGCASCLLLPDVLLIRRDTQVRSWHEFMVNNSSSGCNMRNSDETHRAAAPSAIWTRYVTLIASGARNFASVKSKSVSREKEFKSILLGRETRDARDNLASVTLTYLTRETALGDALIIYRVVTRAMFLKKSERKREKESEREGEGEPRTFRMGRTTGPEVTFPTVKRESAARKPN</sequence>
<reference evidence="2 3" key="1">
    <citation type="journal article" date="2019" name="Philos. Trans. R. Soc. Lond., B, Biol. Sci.">
        <title>Ant behaviour and brain gene expression of defending hosts depend on the ecological success of the intruding social parasite.</title>
        <authorList>
            <person name="Kaur R."/>
            <person name="Stoldt M."/>
            <person name="Jongepier E."/>
            <person name="Feldmeyer B."/>
            <person name="Menzel F."/>
            <person name="Bornberg-Bauer E."/>
            <person name="Foitzik S."/>
        </authorList>
    </citation>
    <scope>NUCLEOTIDE SEQUENCE [LARGE SCALE GENOMIC DNA]</scope>
    <source>
        <tissue evidence="2">Whole body</tissue>
    </source>
</reference>
<feature type="region of interest" description="Disordered" evidence="1">
    <location>
        <begin position="322"/>
        <end position="367"/>
    </location>
</feature>
<proteinExistence type="predicted"/>
<keyword evidence="3" id="KW-1185">Reference proteome</keyword>
<dbReference type="AlphaFoldDB" id="A0A4S2KR44"/>
<feature type="compositionally biased region" description="Basic and acidic residues" evidence="1">
    <location>
        <begin position="357"/>
        <end position="367"/>
    </location>
</feature>
<feature type="compositionally biased region" description="Basic and acidic residues" evidence="1">
    <location>
        <begin position="322"/>
        <end position="341"/>
    </location>
</feature>
<accession>A0A4S2KR44</accession>
<evidence type="ECO:0000256" key="1">
    <source>
        <dbReference type="SAM" id="MobiDB-lite"/>
    </source>
</evidence>
<comment type="caution">
    <text evidence="2">The sequence shown here is derived from an EMBL/GenBank/DDBJ whole genome shotgun (WGS) entry which is preliminary data.</text>
</comment>
<evidence type="ECO:0000313" key="2">
    <source>
        <dbReference type="EMBL" id="TGZ51896.1"/>
    </source>
</evidence>